<keyword evidence="6" id="KW-1185">Reference proteome</keyword>
<dbReference type="PANTHER" id="PTHR43201">
    <property type="entry name" value="ACYL-COA SYNTHETASE"/>
    <property type="match status" value="1"/>
</dbReference>
<name>A0A917RUL4_9NOCA</name>
<evidence type="ECO:0000256" key="1">
    <source>
        <dbReference type="ARBA" id="ARBA00006432"/>
    </source>
</evidence>
<evidence type="ECO:0000259" key="3">
    <source>
        <dbReference type="Pfam" id="PF00501"/>
    </source>
</evidence>
<dbReference type="InterPro" id="IPR000873">
    <property type="entry name" value="AMP-dep_synth/lig_dom"/>
</dbReference>
<comment type="caution">
    <text evidence="5">The sequence shown here is derived from an EMBL/GenBank/DDBJ whole genome shotgun (WGS) entry which is preliminary data.</text>
</comment>
<dbReference type="InterPro" id="IPR042099">
    <property type="entry name" value="ANL_N_sf"/>
</dbReference>
<organism evidence="5 6">
    <name type="scientific">Nocardia jinanensis</name>
    <dbReference type="NCBI Taxonomy" id="382504"/>
    <lineage>
        <taxon>Bacteria</taxon>
        <taxon>Bacillati</taxon>
        <taxon>Actinomycetota</taxon>
        <taxon>Actinomycetes</taxon>
        <taxon>Mycobacteriales</taxon>
        <taxon>Nocardiaceae</taxon>
        <taxon>Nocardia</taxon>
    </lineage>
</organism>
<protein>
    <submittedName>
        <fullName evidence="5">Uncharacterized protein</fullName>
    </submittedName>
</protein>
<dbReference type="GO" id="GO:0006631">
    <property type="term" value="P:fatty acid metabolic process"/>
    <property type="evidence" value="ECO:0007669"/>
    <property type="project" value="TreeGrafter"/>
</dbReference>
<reference evidence="5" key="1">
    <citation type="journal article" date="2014" name="Int. J. Syst. Evol. Microbiol.">
        <title>Complete genome sequence of Corynebacterium casei LMG S-19264T (=DSM 44701T), isolated from a smear-ripened cheese.</title>
        <authorList>
            <consortium name="US DOE Joint Genome Institute (JGI-PGF)"/>
            <person name="Walter F."/>
            <person name="Albersmeier A."/>
            <person name="Kalinowski J."/>
            <person name="Ruckert C."/>
        </authorList>
    </citation>
    <scope>NUCLEOTIDE SEQUENCE</scope>
    <source>
        <strain evidence="5">CGMCC 4.3508</strain>
    </source>
</reference>
<dbReference type="AlphaFoldDB" id="A0A917RUL4"/>
<dbReference type="InterPro" id="IPR045851">
    <property type="entry name" value="AMP-bd_C_sf"/>
</dbReference>
<evidence type="ECO:0000259" key="4">
    <source>
        <dbReference type="Pfam" id="PF13193"/>
    </source>
</evidence>
<gene>
    <name evidence="5" type="ORF">GCM10011588_53330</name>
</gene>
<dbReference type="Proteomes" id="UP000638263">
    <property type="component" value="Unassembled WGS sequence"/>
</dbReference>
<feature type="domain" description="AMP-binding enzyme C-terminal" evidence="4">
    <location>
        <begin position="143"/>
        <end position="220"/>
    </location>
</feature>
<evidence type="ECO:0000313" key="5">
    <source>
        <dbReference type="EMBL" id="GGL31918.1"/>
    </source>
</evidence>
<accession>A0A917RUL4</accession>
<keyword evidence="2" id="KW-0436">Ligase</keyword>
<dbReference type="PANTHER" id="PTHR43201:SF5">
    <property type="entry name" value="MEDIUM-CHAIN ACYL-COA LIGASE ACSF2, MITOCHONDRIAL"/>
    <property type="match status" value="1"/>
</dbReference>
<comment type="similarity">
    <text evidence="1">Belongs to the ATP-dependent AMP-binding enzyme family.</text>
</comment>
<dbReference type="EMBL" id="BMMH01000013">
    <property type="protein sequence ID" value="GGL31918.1"/>
    <property type="molecule type" value="Genomic_DNA"/>
</dbReference>
<dbReference type="Pfam" id="PF00501">
    <property type="entry name" value="AMP-binding"/>
    <property type="match status" value="1"/>
</dbReference>
<dbReference type="Gene3D" id="3.30.300.30">
    <property type="match status" value="1"/>
</dbReference>
<dbReference type="SUPFAM" id="SSF56801">
    <property type="entry name" value="Acetyl-CoA synthetase-like"/>
    <property type="match status" value="1"/>
</dbReference>
<dbReference type="GO" id="GO:0031956">
    <property type="term" value="F:medium-chain fatty acid-CoA ligase activity"/>
    <property type="evidence" value="ECO:0007669"/>
    <property type="project" value="TreeGrafter"/>
</dbReference>
<dbReference type="CDD" id="cd04433">
    <property type="entry name" value="AFD_class_I"/>
    <property type="match status" value="1"/>
</dbReference>
<feature type="domain" description="AMP-dependent synthetase/ligase" evidence="3">
    <location>
        <begin position="1"/>
        <end position="92"/>
    </location>
</feature>
<dbReference type="Gene3D" id="3.40.50.12780">
    <property type="entry name" value="N-terminal domain of ligase-like"/>
    <property type="match status" value="1"/>
</dbReference>
<sequence>MFTGGEAVPYAEAERFEAATGALVLQFYGSNETGAASATTVTDDRATRLGTGGHLIGEMNVRILDDGTGAGGPGVRRGQPAVRGPLMSPGYWNDDTANAELFTDDGWILLGDIVEVDTADRLRVVGRLADLIIRGGKNISALEVEDFVREHPSVEMVAAVGVPDPIFGERLCVAVTLARETDHLTLTELNTWLRAQGITREYLPERLRIFGQMPLAPGGKIAKAQVKELIALSTGDNDG</sequence>
<dbReference type="Pfam" id="PF13193">
    <property type="entry name" value="AMP-binding_C"/>
    <property type="match status" value="1"/>
</dbReference>
<proteinExistence type="inferred from homology"/>
<evidence type="ECO:0000256" key="2">
    <source>
        <dbReference type="ARBA" id="ARBA00022598"/>
    </source>
</evidence>
<evidence type="ECO:0000313" key="6">
    <source>
        <dbReference type="Proteomes" id="UP000638263"/>
    </source>
</evidence>
<reference evidence="5" key="2">
    <citation type="submission" date="2020-09" db="EMBL/GenBank/DDBJ databases">
        <authorList>
            <person name="Sun Q."/>
            <person name="Zhou Y."/>
        </authorList>
    </citation>
    <scope>NUCLEOTIDE SEQUENCE</scope>
    <source>
        <strain evidence="5">CGMCC 4.3508</strain>
    </source>
</reference>
<dbReference type="InterPro" id="IPR025110">
    <property type="entry name" value="AMP-bd_C"/>
</dbReference>